<accession>A0A838BHX1</accession>
<dbReference type="RefSeq" id="WP_181050803.1">
    <property type="nucleotide sequence ID" value="NZ_JACDXJ010000001.1"/>
</dbReference>
<reference evidence="1 2" key="1">
    <citation type="submission" date="2020-07" db="EMBL/GenBank/DDBJ databases">
        <title>Draft genome and description of Microvirga mediterraneensis Marseille-Q2068 sp. nov.</title>
        <authorList>
            <person name="Boxberger M."/>
        </authorList>
    </citation>
    <scope>NUCLEOTIDE SEQUENCE [LARGE SCALE GENOMIC DNA]</scope>
    <source>
        <strain evidence="1 2">Marseille-Q2068</strain>
    </source>
</reference>
<protein>
    <submittedName>
        <fullName evidence="1">Uncharacterized protein</fullName>
    </submittedName>
</protein>
<gene>
    <name evidence="1" type="ORF">H0S73_03225</name>
</gene>
<organism evidence="1 2">
    <name type="scientific">Microvirga mediterraneensis</name>
    <dbReference type="NCBI Taxonomy" id="2754695"/>
    <lineage>
        <taxon>Bacteria</taxon>
        <taxon>Pseudomonadati</taxon>
        <taxon>Pseudomonadota</taxon>
        <taxon>Alphaproteobacteria</taxon>
        <taxon>Hyphomicrobiales</taxon>
        <taxon>Methylobacteriaceae</taxon>
        <taxon>Microvirga</taxon>
    </lineage>
</organism>
<evidence type="ECO:0000313" key="2">
    <source>
        <dbReference type="Proteomes" id="UP000572984"/>
    </source>
</evidence>
<comment type="caution">
    <text evidence="1">The sequence shown here is derived from an EMBL/GenBank/DDBJ whole genome shotgun (WGS) entry which is preliminary data.</text>
</comment>
<dbReference type="EMBL" id="JACDXJ010000001">
    <property type="protein sequence ID" value="MBA1155138.1"/>
    <property type="molecule type" value="Genomic_DNA"/>
</dbReference>
<sequence length="105" mass="11747">MSGSIRVRIRERDLYIPALRAAEAEGGFIATSKLIDVLTNEFEPEGEDATILDGRNDSRFSQIVRNLVSHRESSTSIFFKGLAEYTGDGIKITQRGRQFLSQVPE</sequence>
<proteinExistence type="predicted"/>
<name>A0A838BHX1_9HYPH</name>
<dbReference type="AlphaFoldDB" id="A0A838BHX1"/>
<keyword evidence="2" id="KW-1185">Reference proteome</keyword>
<dbReference type="Proteomes" id="UP000572984">
    <property type="component" value="Unassembled WGS sequence"/>
</dbReference>
<evidence type="ECO:0000313" key="1">
    <source>
        <dbReference type="EMBL" id="MBA1155138.1"/>
    </source>
</evidence>